<dbReference type="AlphaFoldDB" id="A0A4P9W3F3"/>
<evidence type="ECO:0000313" key="3">
    <source>
        <dbReference type="Proteomes" id="UP000269721"/>
    </source>
</evidence>
<gene>
    <name evidence="2" type="ORF">BDK51DRAFT_37063</name>
</gene>
<feature type="signal peptide" evidence="1">
    <location>
        <begin position="1"/>
        <end position="24"/>
    </location>
</feature>
<evidence type="ECO:0000313" key="2">
    <source>
        <dbReference type="EMBL" id="RKO84656.1"/>
    </source>
</evidence>
<keyword evidence="1" id="KW-0732">Signal</keyword>
<dbReference type="EMBL" id="KZ999874">
    <property type="protein sequence ID" value="RKO84656.1"/>
    <property type="molecule type" value="Genomic_DNA"/>
</dbReference>
<sequence length="120" mass="13014">MLALALPTWLQLAAWVALASPALATDPENPIASRGFNAAFAGCMTLVVIGSHTNGRKTTETMSFCFGLTEDLSSPKRRMFLKGLPRVFPLVQDALLPRAAPFADRILRQQTQPLLGGFMI</sequence>
<organism evidence="2 3">
    <name type="scientific">Blyttiomyces helicus</name>
    <dbReference type="NCBI Taxonomy" id="388810"/>
    <lineage>
        <taxon>Eukaryota</taxon>
        <taxon>Fungi</taxon>
        <taxon>Fungi incertae sedis</taxon>
        <taxon>Chytridiomycota</taxon>
        <taxon>Chytridiomycota incertae sedis</taxon>
        <taxon>Chytridiomycetes</taxon>
        <taxon>Chytridiomycetes incertae sedis</taxon>
        <taxon>Blyttiomyces</taxon>
    </lineage>
</organism>
<protein>
    <submittedName>
        <fullName evidence="2">Uncharacterized protein</fullName>
    </submittedName>
</protein>
<keyword evidence="3" id="KW-1185">Reference proteome</keyword>
<accession>A0A4P9W3F3</accession>
<name>A0A4P9W3F3_9FUNG</name>
<proteinExistence type="predicted"/>
<dbReference type="Proteomes" id="UP000269721">
    <property type="component" value="Unassembled WGS sequence"/>
</dbReference>
<reference evidence="3" key="1">
    <citation type="journal article" date="2018" name="Nat. Microbiol.">
        <title>Leveraging single-cell genomics to expand the fungal tree of life.</title>
        <authorList>
            <person name="Ahrendt S.R."/>
            <person name="Quandt C.A."/>
            <person name="Ciobanu D."/>
            <person name="Clum A."/>
            <person name="Salamov A."/>
            <person name="Andreopoulos B."/>
            <person name="Cheng J.F."/>
            <person name="Woyke T."/>
            <person name="Pelin A."/>
            <person name="Henrissat B."/>
            <person name="Reynolds N.K."/>
            <person name="Benny G.L."/>
            <person name="Smith M.E."/>
            <person name="James T.Y."/>
            <person name="Grigoriev I.V."/>
        </authorList>
    </citation>
    <scope>NUCLEOTIDE SEQUENCE [LARGE SCALE GENOMIC DNA]</scope>
</reference>
<feature type="chain" id="PRO_5020180081" evidence="1">
    <location>
        <begin position="25"/>
        <end position="120"/>
    </location>
</feature>
<evidence type="ECO:0000256" key="1">
    <source>
        <dbReference type="SAM" id="SignalP"/>
    </source>
</evidence>